<evidence type="ECO:0000256" key="4">
    <source>
        <dbReference type="ARBA" id="ARBA00022989"/>
    </source>
</evidence>
<keyword evidence="3 7" id="KW-0812">Transmembrane</keyword>
<comment type="subcellular location">
    <subcellularLocation>
        <location evidence="1">Cell membrane</location>
        <topology evidence="1">Multi-pass membrane protein</topology>
    </subcellularLocation>
</comment>
<evidence type="ECO:0000313" key="8">
    <source>
        <dbReference type="EMBL" id="PRQ04020.1"/>
    </source>
</evidence>
<feature type="transmembrane region" description="Helical" evidence="7">
    <location>
        <begin position="195"/>
        <end position="213"/>
    </location>
</feature>
<feature type="transmembrane region" description="Helical" evidence="7">
    <location>
        <begin position="484"/>
        <end position="501"/>
    </location>
</feature>
<feature type="compositionally biased region" description="Basic and acidic residues" evidence="6">
    <location>
        <begin position="1"/>
        <end position="10"/>
    </location>
</feature>
<feature type="transmembrane region" description="Helical" evidence="7">
    <location>
        <begin position="337"/>
        <end position="359"/>
    </location>
</feature>
<feature type="transmembrane region" description="Helical" evidence="7">
    <location>
        <begin position="556"/>
        <end position="578"/>
    </location>
</feature>
<feature type="transmembrane region" description="Helical" evidence="7">
    <location>
        <begin position="513"/>
        <end position="535"/>
    </location>
</feature>
<feature type="transmembrane region" description="Helical" evidence="7">
    <location>
        <begin position="270"/>
        <end position="291"/>
    </location>
</feature>
<evidence type="ECO:0000256" key="5">
    <source>
        <dbReference type="ARBA" id="ARBA00023136"/>
    </source>
</evidence>
<evidence type="ECO:0000256" key="2">
    <source>
        <dbReference type="ARBA" id="ARBA00022475"/>
    </source>
</evidence>
<keyword evidence="2" id="KW-1003">Cell membrane</keyword>
<feature type="transmembrane region" description="Helical" evidence="7">
    <location>
        <begin position="413"/>
        <end position="433"/>
    </location>
</feature>
<dbReference type="Pfam" id="PF13520">
    <property type="entry name" value="AA_permease_2"/>
    <property type="match status" value="1"/>
</dbReference>
<evidence type="ECO:0000256" key="1">
    <source>
        <dbReference type="ARBA" id="ARBA00004651"/>
    </source>
</evidence>
<organism evidence="8 9">
    <name type="scientific">Enhygromyxa salina</name>
    <dbReference type="NCBI Taxonomy" id="215803"/>
    <lineage>
        <taxon>Bacteria</taxon>
        <taxon>Pseudomonadati</taxon>
        <taxon>Myxococcota</taxon>
        <taxon>Polyangia</taxon>
        <taxon>Nannocystales</taxon>
        <taxon>Nannocystaceae</taxon>
        <taxon>Enhygromyxa</taxon>
    </lineage>
</organism>
<dbReference type="OrthoDB" id="9759676at2"/>
<dbReference type="GO" id="GO:0005886">
    <property type="term" value="C:plasma membrane"/>
    <property type="evidence" value="ECO:0007669"/>
    <property type="project" value="UniProtKB-SubCell"/>
</dbReference>
<accession>A0A2S9YFY2</accession>
<keyword evidence="5 7" id="KW-0472">Membrane</keyword>
<feature type="transmembrane region" description="Helical" evidence="7">
    <location>
        <begin position="584"/>
        <end position="603"/>
    </location>
</feature>
<protein>
    <recommendedName>
        <fullName evidence="10">Amino acid permease</fullName>
    </recommendedName>
</protein>
<sequence>MSENGPREPNPDPPADAGGAQSDAPEPGEASEPGDASADASADAATDAATDAPGASRSGSRTGGPAEAPPHRLSWREGLYLVGPDPLTSPYYSSGALIGAGIGYATPLFQIGLYLLLFLLAPLYVEAVLLTLSNGGTYVMTRYALGHLGKLAILAAALVGIVISFSYVATAIVSLLSYSDYVYSLVDSSSGPRTLMSMGLSMIPSIGFGVWVMPSQWRRIVISVSVTALVGLMLSTVMNATAVIMLPPLVMLFILNNQGLKESVQVSKTIFLINLVVMGVTISICVIYLIMHGADFGRFLHGAPLPRAVVKAAETATQGDTHEHHGLVSELPGFYRLVRLGAPVILAGAGVSILGASGVESVMNIPEELGNPRRDVAKIYRWMLSLLLGIGGSLSLLLFLVLDPKQLTGSSSYLVAVLGQEGFLGVFGSSTLAQVWKVVIVANAALMLIGACNTGFAGARGLWQTMARDSLLPRMILDPNERGAFSRIHWMMLVAIILLAIQGGWDLSKLERWYGMTFGLVLFSGVIAFILLRKFRADDRRVYRAPFNLTIGGTKVPLAALIGLVVLGYILLSMYISYSGEIGELRTLVVLVAAGVVGVILLYNHRPLMRATHSYYRRVIETVESTAIETEDRTVVVAVGSVRIGRLIENAIALAKMQSKTTGIPYRQLVVFHMSSAVSGEHVYEINRSTIRPAKLANGAVRIFTKLTEVAPTDMRVYLAIVPPITAGSPDHLSAALDTLVDFHNRHNFTGHMVLVGTHGVKHEEYERLQQRLEGSTLIPVPLYGE</sequence>
<dbReference type="PANTHER" id="PTHR42770">
    <property type="entry name" value="AMINO ACID TRANSPORTER-RELATED"/>
    <property type="match status" value="1"/>
</dbReference>
<feature type="transmembrane region" description="Helical" evidence="7">
    <location>
        <begin position="151"/>
        <end position="175"/>
    </location>
</feature>
<dbReference type="InterPro" id="IPR002293">
    <property type="entry name" value="AA/rel_permease1"/>
</dbReference>
<gene>
    <name evidence="8" type="ORF">ENSA7_51310</name>
</gene>
<comment type="caution">
    <text evidence="8">The sequence shown here is derived from an EMBL/GenBank/DDBJ whole genome shotgun (WGS) entry which is preliminary data.</text>
</comment>
<dbReference type="GO" id="GO:0022857">
    <property type="term" value="F:transmembrane transporter activity"/>
    <property type="evidence" value="ECO:0007669"/>
    <property type="project" value="InterPro"/>
</dbReference>
<dbReference type="Proteomes" id="UP000238823">
    <property type="component" value="Unassembled WGS sequence"/>
</dbReference>
<evidence type="ECO:0000313" key="9">
    <source>
        <dbReference type="Proteomes" id="UP000238823"/>
    </source>
</evidence>
<dbReference type="RefSeq" id="WP_106092026.1">
    <property type="nucleotide sequence ID" value="NZ_PVNL01000104.1"/>
</dbReference>
<feature type="transmembrane region" description="Helical" evidence="7">
    <location>
        <begin position="439"/>
        <end position="463"/>
    </location>
</feature>
<dbReference type="PANTHER" id="PTHR42770:SF7">
    <property type="entry name" value="MEMBRANE PROTEIN"/>
    <property type="match status" value="1"/>
</dbReference>
<dbReference type="EMBL" id="PVNL01000104">
    <property type="protein sequence ID" value="PRQ04020.1"/>
    <property type="molecule type" value="Genomic_DNA"/>
</dbReference>
<keyword evidence="4 7" id="KW-1133">Transmembrane helix</keyword>
<reference evidence="8 9" key="1">
    <citation type="submission" date="2018-03" db="EMBL/GenBank/DDBJ databases">
        <title>Draft Genome Sequences of the Obligatory Marine Myxobacteria Enhygromyxa salina SWB007.</title>
        <authorList>
            <person name="Poehlein A."/>
            <person name="Moghaddam J.A."/>
            <person name="Harms H."/>
            <person name="Alanjari M."/>
            <person name="Koenig G.M."/>
            <person name="Daniel R."/>
            <person name="Schaeberle T.F."/>
        </authorList>
    </citation>
    <scope>NUCLEOTIDE SEQUENCE [LARGE SCALE GENOMIC DNA]</scope>
    <source>
        <strain evidence="8 9">SWB007</strain>
    </source>
</reference>
<dbReference type="InterPro" id="IPR050367">
    <property type="entry name" value="APC_superfamily"/>
</dbReference>
<dbReference type="AlphaFoldDB" id="A0A2S9YFY2"/>
<evidence type="ECO:0000256" key="6">
    <source>
        <dbReference type="SAM" id="MobiDB-lite"/>
    </source>
</evidence>
<feature type="transmembrane region" description="Helical" evidence="7">
    <location>
        <begin position="379"/>
        <end position="401"/>
    </location>
</feature>
<dbReference type="Gene3D" id="1.20.1740.10">
    <property type="entry name" value="Amino acid/polyamine transporter I"/>
    <property type="match status" value="1"/>
</dbReference>
<proteinExistence type="predicted"/>
<evidence type="ECO:0000256" key="7">
    <source>
        <dbReference type="SAM" id="Phobius"/>
    </source>
</evidence>
<name>A0A2S9YFY2_9BACT</name>
<feature type="region of interest" description="Disordered" evidence="6">
    <location>
        <begin position="1"/>
        <end position="71"/>
    </location>
</feature>
<feature type="compositionally biased region" description="Low complexity" evidence="6">
    <location>
        <begin position="15"/>
        <end position="56"/>
    </location>
</feature>
<evidence type="ECO:0008006" key="10">
    <source>
        <dbReference type="Google" id="ProtNLM"/>
    </source>
</evidence>
<evidence type="ECO:0000256" key="3">
    <source>
        <dbReference type="ARBA" id="ARBA00022692"/>
    </source>
</evidence>
<feature type="transmembrane region" description="Helical" evidence="7">
    <location>
        <begin position="220"/>
        <end position="250"/>
    </location>
</feature>
<feature type="transmembrane region" description="Helical" evidence="7">
    <location>
        <begin position="111"/>
        <end position="130"/>
    </location>
</feature>